<dbReference type="SUPFAM" id="SSF54909">
    <property type="entry name" value="Dimeric alpha+beta barrel"/>
    <property type="match status" value="1"/>
</dbReference>
<gene>
    <name evidence="3" type="ORF">LNQ49_04250</name>
</gene>
<protein>
    <submittedName>
        <fullName evidence="3">NIPSNAP family protein</fullName>
    </submittedName>
</protein>
<keyword evidence="4" id="KW-1185">Reference proteome</keyword>
<dbReference type="Pfam" id="PF07978">
    <property type="entry name" value="NIPSNAP"/>
    <property type="match status" value="1"/>
</dbReference>
<evidence type="ECO:0000259" key="2">
    <source>
        <dbReference type="Pfam" id="PF07978"/>
    </source>
</evidence>
<evidence type="ECO:0000313" key="4">
    <source>
        <dbReference type="Proteomes" id="UP001430919"/>
    </source>
</evidence>
<sequence>MKLKFLILLLFTTFAMKAQTAINETGNEKVKIIYELRVYEIFENNKNAFHDRFREHAMRIMKKYNFKICSIWESKSDKKTEFVYTLEWADEATMKKAWEQLRADKEWIEIKKQTSAKFGELVGNIEDRVMTKMSYSPN</sequence>
<dbReference type="RefSeq" id="WP_229987476.1">
    <property type="nucleotide sequence ID" value="NZ_JAJJMO010000001.1"/>
</dbReference>
<dbReference type="InterPro" id="IPR011008">
    <property type="entry name" value="Dimeric_a/b-barrel"/>
</dbReference>
<reference evidence="3" key="1">
    <citation type="submission" date="2021-11" db="EMBL/GenBank/DDBJ databases">
        <title>Description of novel Flavobacterium species.</title>
        <authorList>
            <person name="Saticioglu I.B."/>
            <person name="Ay H."/>
            <person name="Altun S."/>
            <person name="Duman M."/>
        </authorList>
    </citation>
    <scope>NUCLEOTIDE SEQUENCE</scope>
    <source>
        <strain evidence="3">F-65</strain>
    </source>
</reference>
<dbReference type="InterPro" id="IPR012577">
    <property type="entry name" value="NIPSNAP"/>
</dbReference>
<accession>A0ABS8MPY1</accession>
<organism evidence="3 4">
    <name type="scientific">Flavobacterium pisciphilum</name>
    <dbReference type="NCBI Taxonomy" id="2893755"/>
    <lineage>
        <taxon>Bacteria</taxon>
        <taxon>Pseudomonadati</taxon>
        <taxon>Bacteroidota</taxon>
        <taxon>Flavobacteriia</taxon>
        <taxon>Flavobacteriales</taxon>
        <taxon>Flavobacteriaceae</taxon>
        <taxon>Flavobacterium</taxon>
    </lineage>
</organism>
<feature type="chain" id="PRO_5045799325" evidence="1">
    <location>
        <begin position="21"/>
        <end position="138"/>
    </location>
</feature>
<feature type="domain" description="NIPSNAP" evidence="2">
    <location>
        <begin position="34"/>
        <end position="137"/>
    </location>
</feature>
<feature type="signal peptide" evidence="1">
    <location>
        <begin position="1"/>
        <end position="20"/>
    </location>
</feature>
<evidence type="ECO:0000256" key="1">
    <source>
        <dbReference type="SAM" id="SignalP"/>
    </source>
</evidence>
<dbReference type="Proteomes" id="UP001430919">
    <property type="component" value="Unassembled WGS sequence"/>
</dbReference>
<name>A0ABS8MPY1_9FLAO</name>
<keyword evidence="1" id="KW-0732">Signal</keyword>
<evidence type="ECO:0000313" key="3">
    <source>
        <dbReference type="EMBL" id="MCC9070807.1"/>
    </source>
</evidence>
<comment type="caution">
    <text evidence="3">The sequence shown here is derived from an EMBL/GenBank/DDBJ whole genome shotgun (WGS) entry which is preliminary data.</text>
</comment>
<proteinExistence type="predicted"/>
<dbReference type="Gene3D" id="3.30.70.100">
    <property type="match status" value="1"/>
</dbReference>
<dbReference type="EMBL" id="JAJJMO010000001">
    <property type="protein sequence ID" value="MCC9070807.1"/>
    <property type="molecule type" value="Genomic_DNA"/>
</dbReference>